<keyword evidence="1" id="KW-1133">Transmembrane helix</keyword>
<name>A0A1D2L745_BROTH</name>
<dbReference type="AlphaFoldDB" id="A0A1D2L745"/>
<dbReference type="Proteomes" id="UP000243591">
    <property type="component" value="Chromosome"/>
</dbReference>
<dbReference type="RefSeq" id="WP_051457132.1">
    <property type="nucleotide sequence ID" value="NZ_CBCPIX010000001.1"/>
</dbReference>
<evidence type="ECO:0000313" key="4">
    <source>
        <dbReference type="Proteomes" id="UP000243591"/>
    </source>
</evidence>
<evidence type="ECO:0000256" key="1">
    <source>
        <dbReference type="SAM" id="Phobius"/>
    </source>
</evidence>
<evidence type="ECO:0008006" key="6">
    <source>
        <dbReference type="Google" id="ProtNLM"/>
    </source>
</evidence>
<proteinExistence type="predicted"/>
<evidence type="ECO:0000313" key="5">
    <source>
        <dbReference type="Proteomes" id="UP000270190"/>
    </source>
</evidence>
<dbReference type="STRING" id="2756.BFR44_01950"/>
<organism evidence="2 4">
    <name type="scientific">Brochothrix thermosphacta</name>
    <name type="common">Microbacterium thermosphactum</name>
    <dbReference type="NCBI Taxonomy" id="2756"/>
    <lineage>
        <taxon>Bacteria</taxon>
        <taxon>Bacillati</taxon>
        <taxon>Bacillota</taxon>
        <taxon>Bacilli</taxon>
        <taxon>Bacillales</taxon>
        <taxon>Listeriaceae</taxon>
        <taxon>Brochothrix</taxon>
    </lineage>
</organism>
<reference evidence="5" key="3">
    <citation type="submission" date="2018-04" db="EMBL/GenBank/DDBJ databases">
        <authorList>
            <person name="Illikoud N."/>
        </authorList>
    </citation>
    <scope>NUCLEOTIDE SEQUENCE [LARGE SCALE GENOMIC DNA]</scope>
</reference>
<dbReference type="EMBL" id="OUNC01000002">
    <property type="protein sequence ID" value="SPP26557.1"/>
    <property type="molecule type" value="Genomic_DNA"/>
</dbReference>
<accession>A0A1D2L745</accession>
<protein>
    <recommendedName>
        <fullName evidence="6">PepSY domain-containing protein</fullName>
    </recommendedName>
</protein>
<keyword evidence="4" id="KW-1185">Reference proteome</keyword>
<dbReference type="KEGG" id="bths:CNY62_01625"/>
<gene>
    <name evidence="3" type="ORF">BTBSAS_100026</name>
    <name evidence="2" type="ORF">CNY62_01625</name>
</gene>
<keyword evidence="1" id="KW-0472">Membrane</keyword>
<dbReference type="EMBL" id="CP023483">
    <property type="protein sequence ID" value="ATF25186.1"/>
    <property type="molecule type" value="Genomic_DNA"/>
</dbReference>
<sequence>MTGVSYKMKQNNFIPGVITGLVLGHLAYHYVIEPRKRIDPELVLNSLKAQLKNTHPIKNSWISYTPENFKHHGVITEVYRGGLADDLFTDRYEFVAESKSGTLIDLYKVI</sequence>
<feature type="transmembrane region" description="Helical" evidence="1">
    <location>
        <begin position="12"/>
        <end position="31"/>
    </location>
</feature>
<dbReference type="Proteomes" id="UP000270190">
    <property type="component" value="Unassembled WGS sequence"/>
</dbReference>
<evidence type="ECO:0000313" key="3">
    <source>
        <dbReference type="EMBL" id="SPP26557.1"/>
    </source>
</evidence>
<reference evidence="2 4" key="1">
    <citation type="submission" date="2017-09" db="EMBL/GenBank/DDBJ databases">
        <title>Complete Genome Sequences of Two Strains of the Meat Spoilage Bacterium Brochothrix thermosphacta Isolated from Ground Chicken.</title>
        <authorList>
            <person name="Paoli G.C."/>
            <person name="Wijey C."/>
            <person name="Chen C.-Y."/>
            <person name="Nguyen L."/>
            <person name="Yan X."/>
            <person name="Irwin P.L."/>
        </authorList>
    </citation>
    <scope>NUCLEOTIDE SEQUENCE [LARGE SCALE GENOMIC DNA]</scope>
    <source>
        <strain evidence="2 4">BI</strain>
    </source>
</reference>
<reference evidence="3" key="2">
    <citation type="submission" date="2018-04" db="EMBL/GenBank/DDBJ databases">
        <authorList>
            <person name="Go L.Y."/>
            <person name="Mitchell J.A."/>
        </authorList>
    </citation>
    <scope>NUCLEOTIDE SEQUENCE</scope>
    <source>
        <strain evidence="3">BSAS1 3</strain>
    </source>
</reference>
<evidence type="ECO:0000313" key="2">
    <source>
        <dbReference type="EMBL" id="ATF25186.1"/>
    </source>
</evidence>
<keyword evidence="1" id="KW-0812">Transmembrane</keyword>